<organism evidence="1 2">
    <name type="scientific">Ligilactobacillus salivarius str. Ren</name>
    <dbReference type="NCBI Taxonomy" id="1194971"/>
    <lineage>
        <taxon>Bacteria</taxon>
        <taxon>Bacillati</taxon>
        <taxon>Bacillota</taxon>
        <taxon>Bacilli</taxon>
        <taxon>Lactobacillales</taxon>
        <taxon>Lactobacillaceae</taxon>
        <taxon>Ligilactobacillus</taxon>
    </lineage>
</organism>
<protein>
    <submittedName>
        <fullName evidence="1">Uncharacterized protein</fullName>
    </submittedName>
</protein>
<reference evidence="1 2" key="1">
    <citation type="submission" date="2015-04" db="EMBL/GenBank/DDBJ databases">
        <title>Complete genome sequence of Lactobacillus salivarius Ren, a probiotic strain with antitumor activity.</title>
        <authorList>
            <person name="Sun E."/>
            <person name="Zhao L."/>
            <person name="Liu S."/>
            <person name="Zhang M."/>
            <person name="Guo H."/>
            <person name="Ren F."/>
        </authorList>
    </citation>
    <scope>NUCLEOTIDE SEQUENCE [LARGE SCALE GENOMIC DNA]</scope>
    <source>
        <strain evidence="1 2">Ren</strain>
        <plasmid evidence="1 2">pR1</plasmid>
    </source>
</reference>
<dbReference type="PATRIC" id="fig|1194971.3.peg.1749"/>
<name>A0A0F7PVW4_9LACO</name>
<gene>
    <name evidence="1" type="ORF">LsR_01764</name>
</gene>
<dbReference type="EMBL" id="CP011404">
    <property type="protein sequence ID" value="AKI05282.1"/>
    <property type="molecule type" value="Genomic_DNA"/>
</dbReference>
<sequence>MMTKLLITNYERNVLINSYLLKNTPELDDIRRLLVHNKHISENDVSTEMARRIKKHKADWLRVTYLDLTKDKSRSPYYVKNGEKFTCYFCNKPLTSKAYFVTDKDDKVFQVGSECVKKIANPEFMINSQLAKNSREQKRLEKLQANYPEAIEVAKYNVLAIRYMFKLVLSKKELDKLQNIVKKCHNIVRRYISGKGSGTGDLSLYTKEFNRYKNWLMNYHTDNLDTPSRFPTSILTNMIITGQKDEANKIYDNVSKSDGIITNDIAIKIKNEEFLNWCLSNMLRFDGYEKHKITVSKFGEFNMVVGKRRNNYWYKVDSSIMLRMANYPKIKPLSVERLSLLKDGMIPTPETRKKLIADFILLLNNNKFHIYHPNLKRLSDRNYRKYSNNIYVYSNKGDLAIFSIDDILNKIMLDYITAPNSVKLNIHNLVDNANKITVKELTQQIEKDIQIDQSIKELF</sequence>
<accession>A0A0F7PVW4</accession>
<dbReference type="Proteomes" id="UP000035027">
    <property type="component" value="Plasmid pR1"/>
</dbReference>
<geneLocation type="plasmid" evidence="1 2">
    <name>pR1</name>
</geneLocation>
<proteinExistence type="predicted"/>
<keyword evidence="1" id="KW-0614">Plasmid</keyword>
<evidence type="ECO:0000313" key="2">
    <source>
        <dbReference type="Proteomes" id="UP000035027"/>
    </source>
</evidence>
<evidence type="ECO:0000313" key="1">
    <source>
        <dbReference type="EMBL" id="AKI05282.1"/>
    </source>
</evidence>
<dbReference type="AlphaFoldDB" id="A0A0F7PVW4"/>